<proteinExistence type="predicted"/>
<feature type="region of interest" description="Disordered" evidence="1">
    <location>
        <begin position="109"/>
        <end position="210"/>
    </location>
</feature>
<keyword evidence="2" id="KW-0472">Membrane</keyword>
<evidence type="ECO:0000256" key="1">
    <source>
        <dbReference type="SAM" id="MobiDB-lite"/>
    </source>
</evidence>
<feature type="compositionally biased region" description="Basic and acidic residues" evidence="1">
    <location>
        <begin position="146"/>
        <end position="210"/>
    </location>
</feature>
<feature type="compositionally biased region" description="Basic and acidic residues" evidence="1">
    <location>
        <begin position="127"/>
        <end position="137"/>
    </location>
</feature>
<reference evidence="3" key="1">
    <citation type="submission" date="2023-10" db="EMBL/GenBank/DDBJ databases">
        <title>Genome assembly of Pristionchus species.</title>
        <authorList>
            <person name="Yoshida K."/>
            <person name="Sommer R.J."/>
        </authorList>
    </citation>
    <scope>NUCLEOTIDE SEQUENCE</scope>
    <source>
        <strain evidence="3">RS5133</strain>
    </source>
</reference>
<keyword evidence="4" id="KW-1185">Reference proteome</keyword>
<gene>
    <name evidence="3" type="ORF">PFISCL1PPCAC_16126</name>
</gene>
<protein>
    <submittedName>
        <fullName evidence="3">Uncharacterized protein</fullName>
    </submittedName>
</protein>
<dbReference type="EMBL" id="BTSY01000004">
    <property type="protein sequence ID" value="GMT24829.1"/>
    <property type="molecule type" value="Genomic_DNA"/>
</dbReference>
<organism evidence="3 4">
    <name type="scientific">Pristionchus fissidentatus</name>
    <dbReference type="NCBI Taxonomy" id="1538716"/>
    <lineage>
        <taxon>Eukaryota</taxon>
        <taxon>Metazoa</taxon>
        <taxon>Ecdysozoa</taxon>
        <taxon>Nematoda</taxon>
        <taxon>Chromadorea</taxon>
        <taxon>Rhabditida</taxon>
        <taxon>Rhabditina</taxon>
        <taxon>Diplogasteromorpha</taxon>
        <taxon>Diplogasteroidea</taxon>
        <taxon>Neodiplogasteridae</taxon>
        <taxon>Pristionchus</taxon>
    </lineage>
</organism>
<feature type="compositionally biased region" description="Polar residues" evidence="1">
    <location>
        <begin position="114"/>
        <end position="123"/>
    </location>
</feature>
<evidence type="ECO:0000313" key="4">
    <source>
        <dbReference type="Proteomes" id="UP001432322"/>
    </source>
</evidence>
<feature type="non-terminal residue" evidence="3">
    <location>
        <position position="1"/>
    </location>
</feature>
<dbReference type="Proteomes" id="UP001432322">
    <property type="component" value="Unassembled WGS sequence"/>
</dbReference>
<name>A0AAV5VYX4_9BILA</name>
<dbReference type="AlphaFoldDB" id="A0AAV5VYX4"/>
<keyword evidence="2" id="KW-1133">Transmembrane helix</keyword>
<evidence type="ECO:0000256" key="2">
    <source>
        <dbReference type="SAM" id="Phobius"/>
    </source>
</evidence>
<accession>A0AAV5VYX4</accession>
<feature type="non-terminal residue" evidence="3">
    <location>
        <position position="210"/>
    </location>
</feature>
<comment type="caution">
    <text evidence="3">The sequence shown here is derived from an EMBL/GenBank/DDBJ whole genome shotgun (WGS) entry which is preliminary data.</text>
</comment>
<evidence type="ECO:0000313" key="3">
    <source>
        <dbReference type="EMBL" id="GMT24829.1"/>
    </source>
</evidence>
<keyword evidence="2" id="KW-0812">Transmembrane</keyword>
<feature type="transmembrane region" description="Helical" evidence="2">
    <location>
        <begin position="72"/>
        <end position="94"/>
    </location>
</feature>
<sequence length="210" mass="23040">TCPNCEHVIFIVIPEQRWTCSASYILKYQPPSSPIVTSKSSSITCASKVIPNGSRVFCEQKDKESERDNTSLIIAIVCGVIALVLLVIVVIVYLKCYRTRDDNIEEGPRVVTRPLSTEQTSGMNKKGSIERTNKPSEEDNSVSGRSTKEGGSKEKGGSQEKREGSKERGGSKEERGGSREKRGSVEGRGSQDRRGGSQERRGGSKVRDDE</sequence>